<feature type="domain" description="DUF218" evidence="2">
    <location>
        <begin position="79"/>
        <end position="237"/>
    </location>
</feature>
<dbReference type="PANTHER" id="PTHR30336">
    <property type="entry name" value="INNER MEMBRANE PROTEIN, PROBABLE PERMEASE"/>
    <property type="match status" value="1"/>
</dbReference>
<sequence>MFFLKKFIAAFLLPMPIALFMFALGVYFLFKNSYTKAKIVLFFTISWLALLSFQPISNAILQPLEDSHKALIQTPDVKYVLVLGNGHASNENLSITSQVNMIAQNRLNEGIKHFNKLKDAKLIVSGYGGYDKNPHAFMQQLLANALGIKSEYILRLDTPRDTKEEAIKAKEIIKDEKFILVTSASHMKRAMLLFKKQGLNPIAAPTNHLVHEEKGFASYFSSRNLYKVEVAFHEYIGLLYSKIMGYI</sequence>
<feature type="transmembrane region" description="Helical" evidence="1">
    <location>
        <begin position="7"/>
        <end position="30"/>
    </location>
</feature>
<keyword evidence="1" id="KW-0812">Transmembrane</keyword>
<dbReference type="CDD" id="cd06259">
    <property type="entry name" value="YdcF-like"/>
    <property type="match status" value="1"/>
</dbReference>
<dbReference type="InterPro" id="IPR014729">
    <property type="entry name" value="Rossmann-like_a/b/a_fold"/>
</dbReference>
<keyword evidence="1" id="KW-0472">Membrane</keyword>
<proteinExistence type="predicted"/>
<evidence type="ECO:0000259" key="2">
    <source>
        <dbReference type="Pfam" id="PF02698"/>
    </source>
</evidence>
<keyword evidence="1" id="KW-1133">Transmembrane helix</keyword>
<dbReference type="Gene3D" id="3.40.50.620">
    <property type="entry name" value="HUPs"/>
    <property type="match status" value="1"/>
</dbReference>
<dbReference type="EMBL" id="CP100595">
    <property type="protein sequence ID" value="UTJ07178.1"/>
    <property type="molecule type" value="Genomic_DNA"/>
</dbReference>
<evidence type="ECO:0000313" key="3">
    <source>
        <dbReference type="EMBL" id="UTJ07178.1"/>
    </source>
</evidence>
<organism evidence="3 4">
    <name type="scientific">Arcobacter roscoffensis</name>
    <dbReference type="NCBI Taxonomy" id="2961520"/>
    <lineage>
        <taxon>Bacteria</taxon>
        <taxon>Pseudomonadati</taxon>
        <taxon>Campylobacterota</taxon>
        <taxon>Epsilonproteobacteria</taxon>
        <taxon>Campylobacterales</taxon>
        <taxon>Arcobacteraceae</taxon>
        <taxon>Arcobacter</taxon>
    </lineage>
</organism>
<gene>
    <name evidence="3" type="ORF">NJU99_03570</name>
</gene>
<name>A0ABY5E8Y4_9BACT</name>
<dbReference type="Proteomes" id="UP001060012">
    <property type="component" value="Chromosome"/>
</dbReference>
<dbReference type="InterPro" id="IPR003848">
    <property type="entry name" value="DUF218"/>
</dbReference>
<dbReference type="RefSeq" id="WP_254577357.1">
    <property type="nucleotide sequence ID" value="NZ_CP100595.1"/>
</dbReference>
<evidence type="ECO:0000256" key="1">
    <source>
        <dbReference type="SAM" id="Phobius"/>
    </source>
</evidence>
<accession>A0ABY5E8Y4</accession>
<dbReference type="Pfam" id="PF02698">
    <property type="entry name" value="DUF218"/>
    <property type="match status" value="1"/>
</dbReference>
<dbReference type="PANTHER" id="PTHR30336:SF4">
    <property type="entry name" value="ENVELOPE BIOGENESIS FACTOR ELYC"/>
    <property type="match status" value="1"/>
</dbReference>
<dbReference type="InterPro" id="IPR051599">
    <property type="entry name" value="Cell_Envelope_Assoc"/>
</dbReference>
<feature type="transmembrane region" description="Helical" evidence="1">
    <location>
        <begin position="36"/>
        <end position="53"/>
    </location>
</feature>
<reference evidence="3" key="1">
    <citation type="submission" date="2022-07" db="EMBL/GenBank/DDBJ databases">
        <title>Arcobacter roscoffensis sp. nov., a marine bacterium isolated from coastal seawater collected from Roscoff, France.</title>
        <authorList>
            <person name="Pascual J."/>
            <person name="Lepeaux C."/>
            <person name="Methner A."/>
            <person name="Overmann J."/>
        </authorList>
    </citation>
    <scope>NUCLEOTIDE SEQUENCE</scope>
    <source>
        <strain evidence="3">ARW1-2F2</strain>
    </source>
</reference>
<evidence type="ECO:0000313" key="4">
    <source>
        <dbReference type="Proteomes" id="UP001060012"/>
    </source>
</evidence>
<keyword evidence="4" id="KW-1185">Reference proteome</keyword>
<protein>
    <submittedName>
        <fullName evidence="3">YdcF family protein</fullName>
    </submittedName>
</protein>